<proteinExistence type="inferred from homology"/>
<dbReference type="EC" id="1.1.1.267" evidence="9"/>
<evidence type="ECO:0000256" key="1">
    <source>
        <dbReference type="ARBA" id="ARBA00005094"/>
    </source>
</evidence>
<dbReference type="OrthoDB" id="9806546at2"/>
<comment type="similarity">
    <text evidence="2 9">Belongs to the DXR family.</text>
</comment>
<dbReference type="Gene3D" id="1.10.1740.10">
    <property type="match status" value="1"/>
</dbReference>
<keyword evidence="5 9" id="KW-0560">Oxidoreductase</keyword>
<dbReference type="GO" id="GO:0016853">
    <property type="term" value="F:isomerase activity"/>
    <property type="evidence" value="ECO:0007669"/>
    <property type="project" value="UniProtKB-KW"/>
</dbReference>
<feature type="binding site" evidence="9">
    <location>
        <position position="114"/>
    </location>
    <ligand>
        <name>NADPH</name>
        <dbReference type="ChEBI" id="CHEBI:57783"/>
    </ligand>
</feature>
<evidence type="ECO:0000256" key="3">
    <source>
        <dbReference type="ARBA" id="ARBA00022723"/>
    </source>
</evidence>
<feature type="binding site" evidence="9">
    <location>
        <position position="113"/>
    </location>
    <ligand>
        <name>1-deoxy-D-xylulose 5-phosphate</name>
        <dbReference type="ChEBI" id="CHEBI:57792"/>
    </ligand>
</feature>
<dbReference type="GO" id="GO:0051484">
    <property type="term" value="P:isopentenyl diphosphate biosynthetic process, methylerythritol 4-phosphate pathway involved in terpenoid biosynthetic process"/>
    <property type="evidence" value="ECO:0007669"/>
    <property type="project" value="UniProtKB-ARBA"/>
</dbReference>
<dbReference type="Proteomes" id="UP000248326">
    <property type="component" value="Unassembled WGS sequence"/>
</dbReference>
<feature type="binding site" evidence="9">
    <location>
        <position position="208"/>
    </location>
    <ligand>
        <name>Mn(2+)</name>
        <dbReference type="ChEBI" id="CHEBI:29035"/>
    </ligand>
</feature>
<dbReference type="GO" id="GO:0070402">
    <property type="term" value="F:NADPH binding"/>
    <property type="evidence" value="ECO:0007669"/>
    <property type="project" value="InterPro"/>
</dbReference>
<feature type="binding site" evidence="9">
    <location>
        <position position="164"/>
    </location>
    <ligand>
        <name>1-deoxy-D-xylulose 5-phosphate</name>
        <dbReference type="ChEBI" id="CHEBI:57792"/>
    </ligand>
</feature>
<feature type="binding site" evidence="9">
    <location>
        <position position="112"/>
    </location>
    <ligand>
        <name>NADPH</name>
        <dbReference type="ChEBI" id="CHEBI:57783"/>
    </ligand>
</feature>
<dbReference type="SUPFAM" id="SSF55347">
    <property type="entry name" value="Glyceraldehyde-3-phosphate dehydrogenase-like, C-terminal domain"/>
    <property type="match status" value="1"/>
</dbReference>
<evidence type="ECO:0000313" key="13">
    <source>
        <dbReference type="EMBL" id="PYE54426.1"/>
    </source>
</evidence>
<feature type="binding site" evidence="9">
    <location>
        <position position="199"/>
    </location>
    <ligand>
        <name>1-deoxy-D-xylulose 5-phosphate</name>
        <dbReference type="ChEBI" id="CHEBI:57792"/>
    </ligand>
</feature>
<comment type="caution">
    <text evidence="9">Lacks conserved residue(s) required for the propagation of feature annotation.</text>
</comment>
<feature type="binding site" evidence="9">
    <location>
        <position position="12"/>
    </location>
    <ligand>
        <name>NADPH</name>
        <dbReference type="ChEBI" id="CHEBI:57783"/>
    </ligand>
</feature>
<dbReference type="EMBL" id="QJSX01000005">
    <property type="protein sequence ID" value="PYE54426.1"/>
    <property type="molecule type" value="Genomic_DNA"/>
</dbReference>
<evidence type="ECO:0000256" key="7">
    <source>
        <dbReference type="ARBA" id="ARBA00023229"/>
    </source>
</evidence>
<feature type="binding site" evidence="9">
    <location>
        <position position="140"/>
    </location>
    <ligand>
        <name>1-deoxy-D-xylulose 5-phosphate</name>
        <dbReference type="ChEBI" id="CHEBI:57792"/>
    </ligand>
</feature>
<comment type="catalytic activity">
    <reaction evidence="8">
        <text>2-C-methyl-D-erythritol 4-phosphate + NADP(+) = 1-deoxy-D-xylulose 5-phosphate + NADPH + H(+)</text>
        <dbReference type="Rhea" id="RHEA:13717"/>
        <dbReference type="ChEBI" id="CHEBI:15378"/>
        <dbReference type="ChEBI" id="CHEBI:57783"/>
        <dbReference type="ChEBI" id="CHEBI:57792"/>
        <dbReference type="ChEBI" id="CHEBI:58262"/>
        <dbReference type="ChEBI" id="CHEBI:58349"/>
        <dbReference type="EC" id="1.1.1.267"/>
    </reaction>
    <physiologicalReaction direction="right-to-left" evidence="8">
        <dbReference type="Rhea" id="RHEA:13719"/>
    </physiologicalReaction>
</comment>
<dbReference type="UniPathway" id="UPA00056">
    <property type="reaction ID" value="UER00092"/>
</dbReference>
<feature type="binding site" evidence="9">
    <location>
        <position position="205"/>
    </location>
    <ligand>
        <name>1-deoxy-D-xylulose 5-phosphate</name>
        <dbReference type="ChEBI" id="CHEBI:57792"/>
    </ligand>
</feature>
<feature type="binding site" evidence="9">
    <location>
        <position position="139"/>
    </location>
    <ligand>
        <name>1-deoxy-D-xylulose 5-phosphate</name>
        <dbReference type="ChEBI" id="CHEBI:57792"/>
    </ligand>
</feature>
<dbReference type="InterPro" id="IPR036169">
    <property type="entry name" value="DXPR_C_sf"/>
</dbReference>
<evidence type="ECO:0000256" key="4">
    <source>
        <dbReference type="ARBA" id="ARBA00022857"/>
    </source>
</evidence>
<feature type="binding site" evidence="9">
    <location>
        <position position="11"/>
    </location>
    <ligand>
        <name>NADPH</name>
        <dbReference type="ChEBI" id="CHEBI:57783"/>
    </ligand>
</feature>
<dbReference type="SUPFAM" id="SSF69055">
    <property type="entry name" value="1-deoxy-D-xylulose-5-phosphate reductoisomerase, C-terminal domain"/>
    <property type="match status" value="1"/>
</dbReference>
<keyword evidence="3 9" id="KW-0479">Metal-binding</keyword>
<dbReference type="Pfam" id="PF02670">
    <property type="entry name" value="DXP_reductoisom"/>
    <property type="match status" value="1"/>
</dbReference>
<evidence type="ECO:0000256" key="2">
    <source>
        <dbReference type="ARBA" id="ARBA00006825"/>
    </source>
</evidence>
<feature type="binding site" evidence="9">
    <location>
        <position position="33"/>
    </location>
    <ligand>
        <name>NADPH</name>
        <dbReference type="ChEBI" id="CHEBI:57783"/>
    </ligand>
</feature>
<dbReference type="InterPro" id="IPR003821">
    <property type="entry name" value="DXP_reductoisomerase"/>
</dbReference>
<comment type="pathway">
    <text evidence="1 9">Isoprenoid biosynthesis; isopentenyl diphosphate biosynthesis via DXP pathway; isopentenyl diphosphate from 1-deoxy-D-xylulose 5-phosphate: step 1/6.</text>
</comment>
<feature type="binding site" evidence="9">
    <location>
        <position position="204"/>
    </location>
    <ligand>
        <name>1-deoxy-D-xylulose 5-phosphate</name>
        <dbReference type="ChEBI" id="CHEBI:57792"/>
    </ligand>
</feature>
<keyword evidence="14" id="KW-1185">Reference proteome</keyword>
<evidence type="ECO:0000259" key="12">
    <source>
        <dbReference type="Pfam" id="PF13288"/>
    </source>
</evidence>
<dbReference type="GO" id="GO:0030145">
    <property type="term" value="F:manganese ion binding"/>
    <property type="evidence" value="ECO:0007669"/>
    <property type="project" value="TreeGrafter"/>
</dbReference>
<evidence type="ECO:0000259" key="11">
    <source>
        <dbReference type="Pfam" id="PF08436"/>
    </source>
</evidence>
<dbReference type="InterPro" id="IPR036291">
    <property type="entry name" value="NAD(P)-bd_dom_sf"/>
</dbReference>
<feature type="binding site" evidence="9">
    <location>
        <position position="140"/>
    </location>
    <ligand>
        <name>Mn(2+)</name>
        <dbReference type="ChEBI" id="CHEBI:29035"/>
    </ligand>
</feature>
<dbReference type="HAMAP" id="MF_00183">
    <property type="entry name" value="DXP_reductoisom"/>
    <property type="match status" value="1"/>
</dbReference>
<feature type="binding site" evidence="9">
    <location>
        <position position="35"/>
    </location>
    <ligand>
        <name>NADPH</name>
        <dbReference type="ChEBI" id="CHEBI:57783"/>
    </ligand>
</feature>
<dbReference type="Pfam" id="PF13288">
    <property type="entry name" value="DXPR_C"/>
    <property type="match status" value="1"/>
</dbReference>
<keyword evidence="7 9" id="KW-0414">Isoprene biosynthesis</keyword>
<dbReference type="SUPFAM" id="SSF51735">
    <property type="entry name" value="NAD(P)-binding Rossmann-fold domains"/>
    <property type="match status" value="1"/>
</dbReference>
<reference evidence="13 14" key="1">
    <citation type="submission" date="2018-06" db="EMBL/GenBank/DDBJ databases">
        <title>Genomic Encyclopedia of Type Strains, Phase IV (KMG-IV): sequencing the most valuable type-strain genomes for metagenomic binning, comparative biology and taxonomic classification.</title>
        <authorList>
            <person name="Goeker M."/>
        </authorList>
    </citation>
    <scope>NUCLEOTIDE SEQUENCE [LARGE SCALE GENOMIC DNA]</scope>
    <source>
        <strain evidence="13 14">DSM 18048</strain>
    </source>
</reference>
<evidence type="ECO:0000259" key="10">
    <source>
        <dbReference type="Pfam" id="PF02670"/>
    </source>
</evidence>
<feature type="domain" description="1-deoxy-D-xylulose 5-phosphate reductoisomerase C-terminal" evidence="11">
    <location>
        <begin position="134"/>
        <end position="216"/>
    </location>
</feature>
<comment type="caution">
    <text evidence="13">The sequence shown here is derived from an EMBL/GenBank/DDBJ whole genome shotgun (WGS) entry which is preliminary data.</text>
</comment>
<dbReference type="PANTHER" id="PTHR30525:SF0">
    <property type="entry name" value="1-DEOXY-D-XYLULOSE 5-PHOSPHATE REDUCTOISOMERASE, CHLOROPLASTIC"/>
    <property type="match status" value="1"/>
</dbReference>
<feature type="binding site" evidence="9">
    <location>
        <position position="186"/>
    </location>
    <ligand>
        <name>1-deoxy-D-xylulose 5-phosphate</name>
        <dbReference type="ChEBI" id="CHEBI:57792"/>
    </ligand>
</feature>
<protein>
    <recommendedName>
        <fullName evidence="9">1-deoxy-D-xylulose 5-phosphate reductoisomerase</fullName>
        <shortName evidence="9">DXP reductoisomerase</shortName>
        <ecNumber evidence="9">1.1.1.267</ecNumber>
    </recommendedName>
    <alternativeName>
        <fullName evidence="9">1-deoxyxylulose-5-phosphate reductoisomerase</fullName>
    </alternativeName>
    <alternativeName>
        <fullName evidence="9">2-C-methyl-D-erythritol 4-phosphate synthase</fullName>
    </alternativeName>
</protein>
<keyword evidence="4 9" id="KW-0521">NADP</keyword>
<organism evidence="13 14">
    <name type="scientific">Deinococcus yavapaiensis KR-236</name>
    <dbReference type="NCBI Taxonomy" id="694435"/>
    <lineage>
        <taxon>Bacteria</taxon>
        <taxon>Thermotogati</taxon>
        <taxon>Deinococcota</taxon>
        <taxon>Deinococci</taxon>
        <taxon>Deinococcales</taxon>
        <taxon>Deinococcaceae</taxon>
        <taxon>Deinococcus</taxon>
    </lineage>
</organism>
<evidence type="ECO:0000256" key="6">
    <source>
        <dbReference type="ARBA" id="ARBA00023211"/>
    </source>
</evidence>
<name>A0A318SJG6_9DEIO</name>
<dbReference type="PANTHER" id="PTHR30525">
    <property type="entry name" value="1-DEOXY-D-XYLULOSE 5-PHOSPHATE REDUCTOISOMERASE"/>
    <property type="match status" value="1"/>
</dbReference>
<keyword evidence="13" id="KW-0413">Isomerase</keyword>
<keyword evidence="6 9" id="KW-0464">Manganese</keyword>
<feature type="domain" description="1-deoxy-D-xylulose 5-phosphate reductoisomerase N-terminal" evidence="10">
    <location>
        <begin position="3"/>
        <end position="119"/>
    </location>
</feature>
<comment type="function">
    <text evidence="9">Catalyzes the NADPH-dependent rearrangement and reduction of 1-deoxy-D-xylulose-5-phosphate (DXP) to 2-C-methyl-D-erythritol 4-phosphate (MEP).</text>
</comment>
<evidence type="ECO:0000313" key="14">
    <source>
        <dbReference type="Proteomes" id="UP000248326"/>
    </source>
</evidence>
<dbReference type="InterPro" id="IPR013512">
    <property type="entry name" value="DXP_reductoisomerase_N"/>
</dbReference>
<feature type="binding site" evidence="9">
    <location>
        <position position="192"/>
    </location>
    <ligand>
        <name>NADPH</name>
        <dbReference type="ChEBI" id="CHEBI:57783"/>
    </ligand>
</feature>
<dbReference type="PIRSF" id="PIRSF006205">
    <property type="entry name" value="Dxp_reductismrs"/>
    <property type="match status" value="1"/>
</dbReference>
<gene>
    <name evidence="9" type="primary">dxr</name>
    <name evidence="13" type="ORF">DES52_10563</name>
</gene>
<accession>A0A318SJG6</accession>
<dbReference type="NCBIfam" id="TIGR00243">
    <property type="entry name" value="Dxr"/>
    <property type="match status" value="1"/>
</dbReference>
<sequence length="391" mass="41427">MRLCVLGSTGSIGTQTLDVARERGDEIVALAAGSNLDLLELQVREFRPRVVSVSDALLSEARRRLPSHRVVSDACEVAAAESDVVVGAIPGLAGLAPTRAALEAGRAVALANKEAMVVASHLIWEAAASGGGRISPVDSEHSGLYQTLVGENLEEVDTLILTASGGPFRTAPTDLADVTPQQALKHPTWNMGRKITIDSSTLMNKGLEVLEAAALYGLPLPRIRVLVHPQSVVHALVRFVDGNFKAHLGPPDMRLPIAYGLSSASNGMTRAGDVRGGPRLARSAPSYSLTGTLEFFEPDFDRFPMLSLAYRAGELGGVAPAVLNAADEIAVDAFLGGKIGYLDMARLIERVLNETSTQPLTWDAIDEADAWARVRALELVADFTRVAGGRA</sequence>
<dbReference type="Pfam" id="PF08436">
    <property type="entry name" value="DXP_redisom_C"/>
    <property type="match status" value="1"/>
</dbReference>
<evidence type="ECO:0000256" key="8">
    <source>
        <dbReference type="ARBA" id="ARBA00048543"/>
    </source>
</evidence>
<dbReference type="AlphaFoldDB" id="A0A318SJG6"/>
<keyword evidence="9" id="KW-0460">Magnesium</keyword>
<evidence type="ECO:0000256" key="5">
    <source>
        <dbReference type="ARBA" id="ARBA00023002"/>
    </source>
</evidence>
<feature type="binding site" evidence="9">
    <location>
        <position position="138"/>
    </location>
    <ligand>
        <name>Mn(2+)</name>
        <dbReference type="ChEBI" id="CHEBI:29035"/>
    </ligand>
</feature>
<dbReference type="InterPro" id="IPR026877">
    <property type="entry name" value="DXPR_C"/>
</dbReference>
<dbReference type="FunFam" id="3.40.50.720:FF:000045">
    <property type="entry name" value="1-deoxy-D-xylulose 5-phosphate reductoisomerase"/>
    <property type="match status" value="1"/>
</dbReference>
<evidence type="ECO:0000256" key="9">
    <source>
        <dbReference type="HAMAP-Rule" id="MF_00183"/>
    </source>
</evidence>
<dbReference type="InterPro" id="IPR013644">
    <property type="entry name" value="DXP_reductoisomerase_C"/>
</dbReference>
<feature type="domain" description="DXP reductoisomerase C-terminal" evidence="12">
    <location>
        <begin position="248"/>
        <end position="373"/>
    </location>
</feature>
<feature type="binding site" evidence="9">
    <location>
        <position position="10"/>
    </location>
    <ligand>
        <name>NADPH</name>
        <dbReference type="ChEBI" id="CHEBI:57783"/>
    </ligand>
</feature>
<feature type="binding site" evidence="9">
    <location>
        <position position="208"/>
    </location>
    <ligand>
        <name>1-deoxy-D-xylulose 5-phosphate</name>
        <dbReference type="ChEBI" id="CHEBI:57792"/>
    </ligand>
</feature>
<dbReference type="Gene3D" id="3.40.50.720">
    <property type="entry name" value="NAD(P)-binding Rossmann-like Domain"/>
    <property type="match status" value="1"/>
</dbReference>
<dbReference type="RefSeq" id="WP_110886405.1">
    <property type="nucleotide sequence ID" value="NZ_QJSX01000005.1"/>
</dbReference>
<feature type="binding site" evidence="9">
    <location>
        <position position="9"/>
    </location>
    <ligand>
        <name>NADPH</name>
        <dbReference type="ChEBI" id="CHEBI:57783"/>
    </ligand>
</feature>
<dbReference type="GO" id="GO:0030604">
    <property type="term" value="F:1-deoxy-D-xylulose-5-phosphate reductoisomerase activity"/>
    <property type="evidence" value="ECO:0007669"/>
    <property type="project" value="UniProtKB-UniRule"/>
</dbReference>
<comment type="cofactor">
    <cofactor evidence="9">
        <name>Mg(2+)</name>
        <dbReference type="ChEBI" id="CHEBI:18420"/>
    </cofactor>
    <cofactor evidence="9">
        <name>Mn(2+)</name>
        <dbReference type="ChEBI" id="CHEBI:29035"/>
    </cofactor>
</comment>